<dbReference type="RefSeq" id="WP_150403406.1">
    <property type="nucleotide sequence ID" value="NZ_VXLC01000008.1"/>
</dbReference>
<accession>A0A5N0EG37</accession>
<dbReference type="Proteomes" id="UP000323876">
    <property type="component" value="Unassembled WGS sequence"/>
</dbReference>
<dbReference type="OrthoDB" id="4829274at2"/>
<sequence length="142" mass="16033">MSHDAKRVTLEQIDGVVWSDPPADATRLMRTVHALRRKSIDSMTAEDFRILLGQQESMRTLVPCALKLLEQNLLTQGDLYPGDLLAATLCIADEYWTESPDLAARLGPLVDRLREAGDLDDHFPPDNQIWTRINQLRKIGVL</sequence>
<comment type="caution">
    <text evidence="1">The sequence shown here is derived from an EMBL/GenBank/DDBJ whole genome shotgun (WGS) entry which is preliminary data.</text>
</comment>
<dbReference type="EMBL" id="VXLC01000008">
    <property type="protein sequence ID" value="KAA8887075.1"/>
    <property type="molecule type" value="Genomic_DNA"/>
</dbReference>
<dbReference type="CDD" id="cd20691">
    <property type="entry name" value="CdiI_EC536-like"/>
    <property type="match status" value="1"/>
</dbReference>
<gene>
    <name evidence="1" type="ORF">F3087_19350</name>
</gene>
<proteinExistence type="predicted"/>
<keyword evidence="2" id="KW-1185">Reference proteome</keyword>
<evidence type="ECO:0000313" key="2">
    <source>
        <dbReference type="Proteomes" id="UP000323876"/>
    </source>
</evidence>
<protein>
    <submittedName>
        <fullName evidence="1">Uncharacterized protein</fullName>
    </submittedName>
</protein>
<name>A0A5N0EG37_9NOCA</name>
<evidence type="ECO:0000313" key="1">
    <source>
        <dbReference type="EMBL" id="KAA8887075.1"/>
    </source>
</evidence>
<dbReference type="InterPro" id="IPR040547">
    <property type="entry name" value="CdiI"/>
</dbReference>
<dbReference type="Pfam" id="PF18616">
    <property type="entry name" value="CdiI_3"/>
    <property type="match status" value="1"/>
</dbReference>
<reference evidence="1 2" key="1">
    <citation type="submission" date="2019-09" db="EMBL/GenBank/DDBJ databases">
        <authorList>
            <person name="Wang X."/>
        </authorList>
    </citation>
    <scope>NUCLEOTIDE SEQUENCE [LARGE SCALE GENOMIC DNA]</scope>
    <source>
        <strain evidence="1 2">CICC 11023</strain>
    </source>
</reference>
<organism evidence="1 2">
    <name type="scientific">Nocardia colli</name>
    <dbReference type="NCBI Taxonomy" id="2545717"/>
    <lineage>
        <taxon>Bacteria</taxon>
        <taxon>Bacillati</taxon>
        <taxon>Actinomycetota</taxon>
        <taxon>Actinomycetes</taxon>
        <taxon>Mycobacteriales</taxon>
        <taxon>Nocardiaceae</taxon>
        <taxon>Nocardia</taxon>
    </lineage>
</organism>
<dbReference type="AlphaFoldDB" id="A0A5N0EG37"/>